<feature type="DNA-binding region" description="HMG box" evidence="3">
    <location>
        <begin position="28"/>
        <end position="101"/>
    </location>
</feature>
<dbReference type="InterPro" id="IPR036910">
    <property type="entry name" value="HMG_box_dom_sf"/>
</dbReference>
<dbReference type="PANTHER" id="PTHR48112:SF16">
    <property type="entry name" value="HMG BOX DOMAIN-CONTAINING PROTEIN"/>
    <property type="match status" value="1"/>
</dbReference>
<protein>
    <submittedName>
        <fullName evidence="6">High mobility group protein B1-like</fullName>
    </submittedName>
</protein>
<evidence type="ECO:0000256" key="1">
    <source>
        <dbReference type="ARBA" id="ARBA00023125"/>
    </source>
</evidence>
<dbReference type="InterPro" id="IPR009071">
    <property type="entry name" value="HMG_box_dom"/>
</dbReference>
<evidence type="ECO:0000256" key="2">
    <source>
        <dbReference type="ARBA" id="ARBA00023242"/>
    </source>
</evidence>
<organism evidence="5 6">
    <name type="scientific">Mesocricetus auratus</name>
    <name type="common">Golden hamster</name>
    <dbReference type="NCBI Taxonomy" id="10036"/>
    <lineage>
        <taxon>Eukaryota</taxon>
        <taxon>Metazoa</taxon>
        <taxon>Chordata</taxon>
        <taxon>Craniata</taxon>
        <taxon>Vertebrata</taxon>
        <taxon>Euteleostomi</taxon>
        <taxon>Mammalia</taxon>
        <taxon>Eutheria</taxon>
        <taxon>Euarchontoglires</taxon>
        <taxon>Glires</taxon>
        <taxon>Rodentia</taxon>
        <taxon>Myomorpha</taxon>
        <taxon>Muroidea</taxon>
        <taxon>Cricetidae</taxon>
        <taxon>Cricetinae</taxon>
        <taxon>Mesocricetus</taxon>
    </lineage>
</organism>
<dbReference type="RefSeq" id="XP_040586496.1">
    <property type="nucleotide sequence ID" value="XM_040730562.1"/>
</dbReference>
<name>A0ABM2WC09_MESAU</name>
<dbReference type="SUPFAM" id="SSF47095">
    <property type="entry name" value="HMG-box"/>
    <property type="match status" value="2"/>
</dbReference>
<dbReference type="CDD" id="cd21978">
    <property type="entry name" value="HMG-box_HMGB_rpt1"/>
    <property type="match status" value="1"/>
</dbReference>
<keyword evidence="1 3" id="KW-0238">DNA-binding</keyword>
<keyword evidence="2 3" id="KW-0539">Nucleus</keyword>
<dbReference type="Gene3D" id="1.10.30.10">
    <property type="entry name" value="High mobility group box domain"/>
    <property type="match status" value="1"/>
</dbReference>
<dbReference type="Pfam" id="PF09011">
    <property type="entry name" value="HMG_box_2"/>
    <property type="match status" value="1"/>
</dbReference>
<evidence type="ECO:0000259" key="4">
    <source>
        <dbReference type="PROSITE" id="PS50118"/>
    </source>
</evidence>
<sequence length="148" mass="17049">MGQVQVRWAWGDLCLVEKNHLNMGKGDPKKPIGKMASCEFFAQSCCEECKKKHLDASVNFSEFFKKCSERGKSMSSKDKVKFEDMAKANKAHYKREMKTYIPPPRRHQKEVQVPHALKRPPSAFFLFCSEYCLSVGDVAKKLEQHSCR</sequence>
<evidence type="ECO:0000256" key="3">
    <source>
        <dbReference type="PROSITE-ProRule" id="PRU00267"/>
    </source>
</evidence>
<reference evidence="6" key="1">
    <citation type="submission" date="2025-08" db="UniProtKB">
        <authorList>
            <consortium name="RefSeq"/>
        </authorList>
    </citation>
    <scope>IDENTIFICATION</scope>
    <source>
        <tissue evidence="6">Liver</tissue>
    </source>
</reference>
<dbReference type="GeneID" id="121133664"/>
<dbReference type="SMART" id="SM00398">
    <property type="entry name" value="HMG"/>
    <property type="match status" value="1"/>
</dbReference>
<proteinExistence type="predicted"/>
<evidence type="ECO:0000313" key="5">
    <source>
        <dbReference type="Proteomes" id="UP000886700"/>
    </source>
</evidence>
<dbReference type="Proteomes" id="UP000886700">
    <property type="component" value="Unplaced"/>
</dbReference>
<keyword evidence="5" id="KW-1185">Reference proteome</keyword>
<accession>A0ABM2WC09</accession>
<dbReference type="PANTHER" id="PTHR48112">
    <property type="entry name" value="HIGH MOBILITY GROUP PROTEIN DSP1"/>
    <property type="match status" value="1"/>
</dbReference>
<gene>
    <name evidence="6" type="primary">LOC121133664</name>
</gene>
<feature type="domain" description="HMG box" evidence="4">
    <location>
        <begin position="28"/>
        <end position="101"/>
    </location>
</feature>
<dbReference type="PROSITE" id="PS50118">
    <property type="entry name" value="HMG_BOX_2"/>
    <property type="match status" value="1"/>
</dbReference>
<evidence type="ECO:0000313" key="6">
    <source>
        <dbReference type="RefSeq" id="XP_040586496.1"/>
    </source>
</evidence>
<dbReference type="InterPro" id="IPR050342">
    <property type="entry name" value="HMGB"/>
</dbReference>